<evidence type="ECO:0000256" key="2">
    <source>
        <dbReference type="ARBA" id="ARBA00011044"/>
    </source>
</evidence>
<dbReference type="Pfam" id="PF07282">
    <property type="entry name" value="Cas12f1-like_TNB"/>
    <property type="match status" value="1"/>
</dbReference>
<evidence type="ECO:0008006" key="12">
    <source>
        <dbReference type="Google" id="ProtNLM"/>
    </source>
</evidence>
<reference evidence="11" key="1">
    <citation type="journal article" date="2015" name="Nature">
        <title>Complex archaea that bridge the gap between prokaryotes and eukaryotes.</title>
        <authorList>
            <person name="Spang A."/>
            <person name="Saw J.H."/>
            <person name="Jorgensen S.L."/>
            <person name="Zaremba-Niedzwiedzka K."/>
            <person name="Martijn J."/>
            <person name="Lind A.E."/>
            <person name="van Eijk R."/>
            <person name="Schleper C."/>
            <person name="Guy L."/>
            <person name="Ettema T.J."/>
        </authorList>
    </citation>
    <scope>NUCLEOTIDE SEQUENCE</scope>
</reference>
<evidence type="ECO:0000256" key="5">
    <source>
        <dbReference type="ARBA" id="ARBA00022833"/>
    </source>
</evidence>
<feature type="domain" description="Cas12f1-like TNB" evidence="9">
    <location>
        <begin position="282"/>
        <end position="346"/>
    </location>
</feature>
<keyword evidence="3" id="KW-0815">Transposition</keyword>
<dbReference type="Pfam" id="PF12323">
    <property type="entry name" value="HTH_OrfB_IS605"/>
    <property type="match status" value="1"/>
</dbReference>
<sequence>MYKYRIYPSTKQKVRLINSLKTCKTIYNELLALNIDSWKYGKVFLSGFDCNKYLTDKYSNIHSQSKQNVSDRVHKAFRNFFRRVKDKSYKKKGFPRFKSKVNSVTFPQSGFKILSDKRISISKIGNIPFVLHRVPKGKIKTMTIKVNKANQWFAIFSCEVEAEKVKHPSKEKVGIDVGLENFATLSNGESITNPRFLVKSEKRLKLLQRRLSRKKKGSKNRKKAKFKVSREHLKVVNQRTDFLHKLSRSLAFKYSVIAVEDLNIKNMLKNHWLAKSISDASWNQFIQMLSYKEVKFGGQLLKNPRTRGSSHRCSKCGEWVDMPLSKRIFKCSCGNVCHRDLNASINHLNDTVGTDCSKPNACGDSTSTTEQSVASGIVESGTIFGN</sequence>
<dbReference type="GO" id="GO:0032196">
    <property type="term" value="P:transposition"/>
    <property type="evidence" value="ECO:0007669"/>
    <property type="project" value="UniProtKB-KW"/>
</dbReference>
<accession>A0A0F9U5W7</accession>
<dbReference type="NCBIfam" id="NF040570">
    <property type="entry name" value="guided_TnpB"/>
    <property type="match status" value="1"/>
</dbReference>
<dbReference type="GO" id="GO:0006310">
    <property type="term" value="P:DNA recombination"/>
    <property type="evidence" value="ECO:0007669"/>
    <property type="project" value="UniProtKB-KW"/>
</dbReference>
<feature type="domain" description="Transposase putative helix-turn-helix" evidence="10">
    <location>
        <begin position="2"/>
        <end position="41"/>
    </location>
</feature>
<dbReference type="NCBIfam" id="TIGR01766">
    <property type="entry name" value="IS200/IS605 family accessory protein TnpB-like domain"/>
    <property type="match status" value="1"/>
</dbReference>
<proteinExistence type="inferred from homology"/>
<comment type="similarity">
    <text evidence="2">In the N-terminal section; belongs to the transposase 2 family.</text>
</comment>
<keyword evidence="4" id="KW-0479">Metal-binding</keyword>
<keyword evidence="7" id="KW-0233">DNA recombination</keyword>
<organism evidence="11">
    <name type="scientific">marine sediment metagenome</name>
    <dbReference type="NCBI Taxonomy" id="412755"/>
    <lineage>
        <taxon>unclassified sequences</taxon>
        <taxon>metagenomes</taxon>
        <taxon>ecological metagenomes</taxon>
    </lineage>
</organism>
<dbReference type="GO" id="GO:0046872">
    <property type="term" value="F:metal ion binding"/>
    <property type="evidence" value="ECO:0007669"/>
    <property type="project" value="UniProtKB-KW"/>
</dbReference>
<evidence type="ECO:0000256" key="3">
    <source>
        <dbReference type="ARBA" id="ARBA00022578"/>
    </source>
</evidence>
<comment type="similarity">
    <text evidence="1">In the C-terminal section; belongs to the transposase 35 family.</text>
</comment>
<evidence type="ECO:0000256" key="4">
    <source>
        <dbReference type="ARBA" id="ARBA00022723"/>
    </source>
</evidence>
<name>A0A0F9U5W7_9ZZZZ</name>
<dbReference type="InterPro" id="IPR001959">
    <property type="entry name" value="Transposase"/>
</dbReference>
<dbReference type="PANTHER" id="PTHR30405">
    <property type="entry name" value="TRANSPOSASE"/>
    <property type="match status" value="1"/>
</dbReference>
<dbReference type="InterPro" id="IPR051399">
    <property type="entry name" value="RNA-guided_DNA_endo/Transpos"/>
</dbReference>
<evidence type="ECO:0000259" key="8">
    <source>
        <dbReference type="Pfam" id="PF01385"/>
    </source>
</evidence>
<dbReference type="AlphaFoldDB" id="A0A0F9U5W7"/>
<keyword evidence="5" id="KW-0862">Zinc</keyword>
<keyword evidence="6" id="KW-0238">DNA-binding</keyword>
<feature type="domain" description="Probable transposase IS891/IS1136/IS1341" evidence="8">
    <location>
        <begin position="156"/>
        <end position="270"/>
    </location>
</feature>
<dbReference type="Pfam" id="PF01385">
    <property type="entry name" value="OrfB_IS605"/>
    <property type="match status" value="1"/>
</dbReference>
<dbReference type="GO" id="GO:0003677">
    <property type="term" value="F:DNA binding"/>
    <property type="evidence" value="ECO:0007669"/>
    <property type="project" value="UniProtKB-KW"/>
</dbReference>
<evidence type="ECO:0000256" key="1">
    <source>
        <dbReference type="ARBA" id="ARBA00008761"/>
    </source>
</evidence>
<dbReference type="EMBL" id="LAZR01000835">
    <property type="protein sequence ID" value="KKN56696.1"/>
    <property type="molecule type" value="Genomic_DNA"/>
</dbReference>
<dbReference type="PANTHER" id="PTHR30405:SF11">
    <property type="entry name" value="RNA-GUIDED DNA ENDONUCLEASE RV2885C-RELATED"/>
    <property type="match status" value="1"/>
</dbReference>
<evidence type="ECO:0000259" key="10">
    <source>
        <dbReference type="Pfam" id="PF12323"/>
    </source>
</evidence>
<evidence type="ECO:0000256" key="7">
    <source>
        <dbReference type="ARBA" id="ARBA00023172"/>
    </source>
</evidence>
<protein>
    <recommendedName>
        <fullName evidence="12">Transposase IS891/IS1136/IS1341 domain-containing protein</fullName>
    </recommendedName>
</protein>
<dbReference type="InterPro" id="IPR010095">
    <property type="entry name" value="Cas12f1-like_TNB"/>
</dbReference>
<evidence type="ECO:0000313" key="11">
    <source>
        <dbReference type="EMBL" id="KKN56696.1"/>
    </source>
</evidence>
<dbReference type="InterPro" id="IPR021027">
    <property type="entry name" value="Transposase_put_HTH"/>
</dbReference>
<gene>
    <name evidence="11" type="ORF">LCGC14_0570130</name>
</gene>
<evidence type="ECO:0000256" key="6">
    <source>
        <dbReference type="ARBA" id="ARBA00023125"/>
    </source>
</evidence>
<comment type="caution">
    <text evidence="11">The sequence shown here is derived from an EMBL/GenBank/DDBJ whole genome shotgun (WGS) entry which is preliminary data.</text>
</comment>
<evidence type="ECO:0000259" key="9">
    <source>
        <dbReference type="Pfam" id="PF07282"/>
    </source>
</evidence>